<name>A0AAV6TYK3_9ARAC</name>
<dbReference type="EMBL" id="JAFNEN010000878">
    <property type="protein sequence ID" value="KAG8176461.1"/>
    <property type="molecule type" value="Genomic_DNA"/>
</dbReference>
<evidence type="ECO:0000313" key="1">
    <source>
        <dbReference type="EMBL" id="KAG8176461.1"/>
    </source>
</evidence>
<dbReference type="PANTHER" id="PTHR36688">
    <property type="entry name" value="ENDO/EXONUCLEASE/PHOSPHATASE DOMAIN-CONTAINING PROTEIN"/>
    <property type="match status" value="1"/>
</dbReference>
<dbReference type="AlphaFoldDB" id="A0AAV6TYK3"/>
<reference evidence="1 2" key="1">
    <citation type="journal article" date="2022" name="Nat. Ecol. Evol.">
        <title>A masculinizing supergene underlies an exaggerated male reproductive morph in a spider.</title>
        <authorList>
            <person name="Hendrickx F."/>
            <person name="De Corte Z."/>
            <person name="Sonet G."/>
            <person name="Van Belleghem S.M."/>
            <person name="Kostlbacher S."/>
            <person name="Vangestel C."/>
        </authorList>
    </citation>
    <scope>NUCLEOTIDE SEQUENCE [LARGE SCALE GENOMIC DNA]</scope>
    <source>
        <strain evidence="1">W744_W776</strain>
    </source>
</reference>
<keyword evidence="2" id="KW-1185">Reference proteome</keyword>
<sequence>MNLVTWADMNKLEVSAEKTVSQLFTLSTKQHHFNMEYKGLPLKQVTLSKYLGVNLDSKLSWSAHISDTTEKSFKRLNLLERLTATKWGATQDVLATVYKSYVLLTMLL</sequence>
<comment type="caution">
    <text evidence="1">The sequence shown here is derived from an EMBL/GenBank/DDBJ whole genome shotgun (WGS) entry which is preliminary data.</text>
</comment>
<dbReference type="Proteomes" id="UP000827092">
    <property type="component" value="Unassembled WGS sequence"/>
</dbReference>
<protein>
    <submittedName>
        <fullName evidence="1">Uncharacterized protein</fullName>
    </submittedName>
</protein>
<organism evidence="1 2">
    <name type="scientific">Oedothorax gibbosus</name>
    <dbReference type="NCBI Taxonomy" id="931172"/>
    <lineage>
        <taxon>Eukaryota</taxon>
        <taxon>Metazoa</taxon>
        <taxon>Ecdysozoa</taxon>
        <taxon>Arthropoda</taxon>
        <taxon>Chelicerata</taxon>
        <taxon>Arachnida</taxon>
        <taxon>Araneae</taxon>
        <taxon>Araneomorphae</taxon>
        <taxon>Entelegynae</taxon>
        <taxon>Araneoidea</taxon>
        <taxon>Linyphiidae</taxon>
        <taxon>Erigoninae</taxon>
        <taxon>Oedothorax</taxon>
    </lineage>
</organism>
<dbReference type="PANTHER" id="PTHR36688:SF1">
    <property type="entry name" value="ENDONUCLEASE_EXONUCLEASE_PHOSPHATASE DOMAIN-CONTAINING PROTEIN"/>
    <property type="match status" value="1"/>
</dbReference>
<accession>A0AAV6TYK3</accession>
<proteinExistence type="predicted"/>
<evidence type="ECO:0000313" key="2">
    <source>
        <dbReference type="Proteomes" id="UP000827092"/>
    </source>
</evidence>
<gene>
    <name evidence="1" type="ORF">JTE90_025030</name>
</gene>
<dbReference type="InterPro" id="IPR052560">
    <property type="entry name" value="RdDP_mobile_element"/>
</dbReference>